<protein>
    <submittedName>
        <fullName evidence="1">Uncharacterized protein</fullName>
    </submittedName>
</protein>
<evidence type="ECO:0000313" key="1">
    <source>
        <dbReference type="EMBL" id="JAQ02075.1"/>
    </source>
</evidence>
<name>A0A146L2Z0_LYGHE</name>
<organism evidence="1">
    <name type="scientific">Lygus hesperus</name>
    <name type="common">Western plant bug</name>
    <dbReference type="NCBI Taxonomy" id="30085"/>
    <lineage>
        <taxon>Eukaryota</taxon>
        <taxon>Metazoa</taxon>
        <taxon>Ecdysozoa</taxon>
        <taxon>Arthropoda</taxon>
        <taxon>Hexapoda</taxon>
        <taxon>Insecta</taxon>
        <taxon>Pterygota</taxon>
        <taxon>Neoptera</taxon>
        <taxon>Paraneoptera</taxon>
        <taxon>Hemiptera</taxon>
        <taxon>Heteroptera</taxon>
        <taxon>Panheteroptera</taxon>
        <taxon>Cimicomorpha</taxon>
        <taxon>Miridae</taxon>
        <taxon>Mirini</taxon>
        <taxon>Lygus</taxon>
    </lineage>
</organism>
<dbReference type="EMBL" id="GDHC01016554">
    <property type="protein sequence ID" value="JAQ02075.1"/>
    <property type="molecule type" value="Transcribed_RNA"/>
</dbReference>
<proteinExistence type="predicted"/>
<reference evidence="1" key="1">
    <citation type="journal article" date="2016" name="Gigascience">
        <title>De novo construction of an expanded transcriptome assembly for the western tarnished plant bug, Lygus hesperus.</title>
        <authorList>
            <person name="Tassone E.E."/>
            <person name="Geib S.M."/>
            <person name="Hall B."/>
            <person name="Fabrick J.A."/>
            <person name="Brent C.S."/>
            <person name="Hull J.J."/>
        </authorList>
    </citation>
    <scope>NUCLEOTIDE SEQUENCE</scope>
</reference>
<sequence>MALRLIHLSLNERRKVLGCLFDLSCSTTALHQGHLDPDDDYDGVVDGVQAMVVCQNCSCGCECQNLLTLYHVVLIMSSHDILAVKESLLSLTDALVAVTSLRL</sequence>
<accession>A0A146L2Z0</accession>
<gene>
    <name evidence="1" type="ORF">g.6119</name>
</gene>
<dbReference type="AlphaFoldDB" id="A0A146L2Z0"/>